<keyword evidence="2" id="KW-1185">Reference proteome</keyword>
<evidence type="ECO:0000313" key="2">
    <source>
        <dbReference type="Proteomes" id="UP001163823"/>
    </source>
</evidence>
<accession>A0AAD7LQ26</accession>
<reference evidence="1" key="1">
    <citation type="journal article" date="2023" name="Science">
        <title>Elucidation of the pathway for biosynthesis of saponin adjuvants from the soapbark tree.</title>
        <authorList>
            <person name="Reed J."/>
            <person name="Orme A."/>
            <person name="El-Demerdash A."/>
            <person name="Owen C."/>
            <person name="Martin L.B.B."/>
            <person name="Misra R.C."/>
            <person name="Kikuchi S."/>
            <person name="Rejzek M."/>
            <person name="Martin A.C."/>
            <person name="Harkess A."/>
            <person name="Leebens-Mack J."/>
            <person name="Louveau T."/>
            <person name="Stephenson M.J."/>
            <person name="Osbourn A."/>
        </authorList>
    </citation>
    <scope>NUCLEOTIDE SEQUENCE</scope>
    <source>
        <strain evidence="1">S10</strain>
    </source>
</reference>
<dbReference type="KEGG" id="qsa:O6P43_017304"/>
<gene>
    <name evidence="1" type="ORF">O6P43_017304</name>
</gene>
<dbReference type="AlphaFoldDB" id="A0AAD7LQ26"/>
<evidence type="ECO:0000313" key="1">
    <source>
        <dbReference type="EMBL" id="KAJ7962017.1"/>
    </source>
</evidence>
<proteinExistence type="predicted"/>
<comment type="caution">
    <text evidence="1">The sequence shown here is derived from an EMBL/GenBank/DDBJ whole genome shotgun (WGS) entry which is preliminary data.</text>
</comment>
<protein>
    <submittedName>
        <fullName evidence="1">Uncharacterized protein</fullName>
    </submittedName>
</protein>
<dbReference type="EMBL" id="JARAOO010000007">
    <property type="protein sequence ID" value="KAJ7962017.1"/>
    <property type="molecule type" value="Genomic_DNA"/>
</dbReference>
<dbReference type="Proteomes" id="UP001163823">
    <property type="component" value="Chromosome 7"/>
</dbReference>
<organism evidence="1 2">
    <name type="scientific">Quillaja saponaria</name>
    <name type="common">Soap bark tree</name>
    <dbReference type="NCBI Taxonomy" id="32244"/>
    <lineage>
        <taxon>Eukaryota</taxon>
        <taxon>Viridiplantae</taxon>
        <taxon>Streptophyta</taxon>
        <taxon>Embryophyta</taxon>
        <taxon>Tracheophyta</taxon>
        <taxon>Spermatophyta</taxon>
        <taxon>Magnoliopsida</taxon>
        <taxon>eudicotyledons</taxon>
        <taxon>Gunneridae</taxon>
        <taxon>Pentapetalae</taxon>
        <taxon>rosids</taxon>
        <taxon>fabids</taxon>
        <taxon>Fabales</taxon>
        <taxon>Quillajaceae</taxon>
        <taxon>Quillaja</taxon>
    </lineage>
</organism>
<sequence length="134" mass="14813">MKALGVKGFCSWPGYRGENESIRLRKSTPPFPASFSNLSAASTLNHDRLKRGSSLPASSYASIHGCVNKAAVYHDMIMSPTSVYLLSRLLVAEELHHLQPPWNVTRFGYCWQPASSTHHGLDARRDKVACNLVS</sequence>
<name>A0AAD7LQ26_QUISA</name>